<dbReference type="Pfam" id="PF14226">
    <property type="entry name" value="DIOX_N"/>
    <property type="match status" value="2"/>
</dbReference>
<feature type="compositionally biased region" description="Basic residues" evidence="5">
    <location>
        <begin position="379"/>
        <end position="393"/>
    </location>
</feature>
<dbReference type="GO" id="GO:0046872">
    <property type="term" value="F:metal ion binding"/>
    <property type="evidence" value="ECO:0007669"/>
    <property type="project" value="UniProtKB-KW"/>
</dbReference>
<dbReference type="Gene3D" id="2.60.120.330">
    <property type="entry name" value="B-lactam Antibiotic, Isopenicillin N Synthase, Chain"/>
    <property type="match status" value="4"/>
</dbReference>
<dbReference type="PANTHER" id="PTHR47991">
    <property type="entry name" value="OXOGLUTARATE/IRON-DEPENDENT DIOXYGENASE"/>
    <property type="match status" value="1"/>
</dbReference>
<dbReference type="Proteomes" id="UP000008022">
    <property type="component" value="Unassembled WGS sequence"/>
</dbReference>
<feature type="domain" description="Fe2OG dioxygenase" evidence="6">
    <location>
        <begin position="603"/>
        <end position="686"/>
    </location>
</feature>
<evidence type="ECO:0000259" key="6">
    <source>
        <dbReference type="PROSITE" id="PS51471"/>
    </source>
</evidence>
<evidence type="ECO:0000256" key="2">
    <source>
        <dbReference type="ARBA" id="ARBA00022723"/>
    </source>
</evidence>
<reference evidence="8" key="1">
    <citation type="submission" date="2013-06" db="EMBL/GenBank/DDBJ databases">
        <authorList>
            <person name="Zhao Q."/>
        </authorList>
    </citation>
    <scope>NUCLEOTIDE SEQUENCE</scope>
    <source>
        <strain evidence="8">cv. W1943</strain>
    </source>
</reference>
<dbReference type="Gramene" id="ORUFI06G05090.1">
    <property type="protein sequence ID" value="ORUFI06G05090.1"/>
    <property type="gene ID" value="ORUFI06G05090"/>
</dbReference>
<evidence type="ECO:0000256" key="3">
    <source>
        <dbReference type="ARBA" id="ARBA00023002"/>
    </source>
</evidence>
<dbReference type="InterPro" id="IPR050295">
    <property type="entry name" value="Plant_2OG-oxidoreductases"/>
</dbReference>
<name>A0A0E0PU74_ORYRU</name>
<organism evidence="7 8">
    <name type="scientific">Oryza rufipogon</name>
    <name type="common">Brownbeard rice</name>
    <name type="synonym">Asian wild rice</name>
    <dbReference type="NCBI Taxonomy" id="4529"/>
    <lineage>
        <taxon>Eukaryota</taxon>
        <taxon>Viridiplantae</taxon>
        <taxon>Streptophyta</taxon>
        <taxon>Embryophyta</taxon>
        <taxon>Tracheophyta</taxon>
        <taxon>Spermatophyta</taxon>
        <taxon>Magnoliopsida</taxon>
        <taxon>Liliopsida</taxon>
        <taxon>Poales</taxon>
        <taxon>Poaceae</taxon>
        <taxon>BOP clade</taxon>
        <taxon>Oryzoideae</taxon>
        <taxon>Oryzeae</taxon>
        <taxon>Oryzinae</taxon>
        <taxon>Oryza</taxon>
    </lineage>
</organism>
<dbReference type="InterPro" id="IPR027443">
    <property type="entry name" value="IPNS-like_sf"/>
</dbReference>
<keyword evidence="2" id="KW-0479">Metal-binding</keyword>
<feature type="domain" description="Fe2OG dioxygenase" evidence="6">
    <location>
        <begin position="186"/>
        <end position="287"/>
    </location>
</feature>
<reference evidence="7" key="2">
    <citation type="submission" date="2015-06" db="UniProtKB">
        <authorList>
            <consortium name="EnsemblPlants"/>
        </authorList>
    </citation>
    <scope>IDENTIFICATION</scope>
</reference>
<dbReference type="Pfam" id="PF03171">
    <property type="entry name" value="2OG-FeII_Oxy"/>
    <property type="match status" value="3"/>
</dbReference>
<dbReference type="InterPro" id="IPR026992">
    <property type="entry name" value="DIOX_N"/>
</dbReference>
<evidence type="ECO:0000256" key="5">
    <source>
        <dbReference type="SAM" id="MobiDB-lite"/>
    </source>
</evidence>
<dbReference type="AlphaFoldDB" id="A0A0E0PU74"/>
<feature type="region of interest" description="Disordered" evidence="5">
    <location>
        <begin position="379"/>
        <end position="400"/>
    </location>
</feature>
<dbReference type="EnsemblPlants" id="ORUFI06G05090.1">
    <property type="protein sequence ID" value="ORUFI06G05090.1"/>
    <property type="gene ID" value="ORUFI06G05090"/>
</dbReference>
<keyword evidence="3" id="KW-0560">Oxidoreductase</keyword>
<evidence type="ECO:0000256" key="4">
    <source>
        <dbReference type="ARBA" id="ARBA00023004"/>
    </source>
</evidence>
<evidence type="ECO:0000313" key="8">
    <source>
        <dbReference type="Proteomes" id="UP000008022"/>
    </source>
</evidence>
<keyword evidence="8" id="KW-1185">Reference proteome</keyword>
<keyword evidence="4" id="KW-0408">Iron</keyword>
<dbReference type="STRING" id="4529.A0A0E0PU74"/>
<dbReference type="InterPro" id="IPR005123">
    <property type="entry name" value="Oxoglu/Fe-dep_dioxygenase_dom"/>
</dbReference>
<protein>
    <recommendedName>
        <fullName evidence="6">Fe2OG dioxygenase domain-containing protein</fullName>
    </recommendedName>
</protein>
<sequence length="1004" mass="112697">MIVASSAAFSSKYSWENKYVFFLEGIAKSMSQTTMADGHHWNIVKIPPIVQELAAGVHEPPSQYMVGEKDRPAIAGSDMPEPIPVVDLSRLSASNGFYKLPLEEKQKYSNLVNGKDFRIEGYGNDMVVSEKQILNWCDRFYPIVEPEDVLREYTVRCREITSLVLKKLAKLLGLSEGYLVDMFDEKAMTYARFNYYPRCPRPDNVFGLKPHSDASVITIVAIDDSVSGLQLLRQGVWYDVPIVPNALLINVGDGIEIMSNGLFKGPVHRVVTNAESERVSLAMFYTLDPEKELEPVPELVDDEKRPRQYVKVKTKDYVTGLFETLARGTRVIDTVKISDNLNEIVSFSGVDFAGSRAQSGERDCASGVHRGIVFIGRQRRRRRPLSPAPHRRSYGGDRSLLLRRGGGDSIIPATMADGHEWKIVKIPPIVQELAANVPEPPSQYVVDEQDRPAITGSDMPEPIPVIDLSRLSASSSSDDDSGGELAKLRSALENWGLFLAVGHGIEPSFLSEVMKVTRGFYELPLEEKQKYSNLANGNEFKHEGYGNDMVVSEKQILDWCDRLDVLHEYTVRCREITSLVLARLARLLGLREGYFVDMFDEDATTYARFNYYPRCLRPEDVLGLKPHSDGSVITVVSVDDTVSGLQVLRQGVWYDIMSNGLLKSPVHRVVTNAERERVSVVMFYALDPEKELEPAPELVDDEKRPRQYAKMKIKDYLSGFYETFARGTRVIDTQAKPIEQVPMADEPWRLPNIVQELAAGVQEPPSRYLQDLAGGDQLAGAEIPEPIPTIDLGRLSGSDGADEAAKLRSALQNWGLFLVSNHGVETSLIDAVIEAAREFFRQPVEEKKKLSNLIDGKRFQIEGYGNDPVQTKDQILDWSDRLHLKVEPECDRNLAFWPTHPKSFSVPAVRDYSLLINIGVTLEIMTNGTFRAPLHRVVTNAERERMSVAMFYAVDGEKEIEPVAELLGLKQQSARYRGIKGKDLLIGHYEHFSRGGRVVDSLKI</sequence>
<comment type="similarity">
    <text evidence="1">Belongs to the iron/ascorbate-dependent oxidoreductase family.</text>
</comment>
<dbReference type="SUPFAM" id="SSF51197">
    <property type="entry name" value="Clavaminate synthase-like"/>
    <property type="match status" value="3"/>
</dbReference>
<dbReference type="InterPro" id="IPR044861">
    <property type="entry name" value="IPNS-like_FE2OG_OXY"/>
</dbReference>
<evidence type="ECO:0000313" key="7">
    <source>
        <dbReference type="EnsemblPlants" id="ORUFI06G05090.1"/>
    </source>
</evidence>
<dbReference type="PROSITE" id="PS51471">
    <property type="entry name" value="FE2OG_OXY"/>
    <property type="match status" value="2"/>
</dbReference>
<dbReference type="GO" id="GO:0016491">
    <property type="term" value="F:oxidoreductase activity"/>
    <property type="evidence" value="ECO:0007669"/>
    <property type="project" value="UniProtKB-KW"/>
</dbReference>
<evidence type="ECO:0000256" key="1">
    <source>
        <dbReference type="ARBA" id="ARBA00008056"/>
    </source>
</evidence>
<dbReference type="eggNOG" id="KOG0143">
    <property type="taxonomic scope" value="Eukaryota"/>
</dbReference>
<proteinExistence type="inferred from homology"/>
<accession>A0A0E0PU74</accession>